<keyword evidence="3" id="KW-0963">Cytoplasm</keyword>
<dbReference type="Proteomes" id="UP000051952">
    <property type="component" value="Unassembled WGS sequence"/>
</dbReference>
<dbReference type="Gene3D" id="1.25.10.10">
    <property type="entry name" value="Leucine-rich Repeat Variant"/>
    <property type="match status" value="1"/>
</dbReference>
<dbReference type="InterPro" id="IPR040122">
    <property type="entry name" value="Importin_beta"/>
</dbReference>
<comment type="subcellular location">
    <subcellularLocation>
        <location evidence="1">Cytoplasm</location>
    </subcellularLocation>
</comment>
<proteinExistence type="predicted"/>
<dbReference type="VEuPathDB" id="TriTrypDB:BSAL_08250"/>
<protein>
    <submittedName>
        <fullName evidence="6">Uncharacterized protein</fullName>
    </submittedName>
</protein>
<organism evidence="6 7">
    <name type="scientific">Bodo saltans</name>
    <name type="common">Flagellated protozoan</name>
    <dbReference type="NCBI Taxonomy" id="75058"/>
    <lineage>
        <taxon>Eukaryota</taxon>
        <taxon>Discoba</taxon>
        <taxon>Euglenozoa</taxon>
        <taxon>Kinetoplastea</taxon>
        <taxon>Metakinetoplastina</taxon>
        <taxon>Eubodonida</taxon>
        <taxon>Bodonidae</taxon>
        <taxon>Bodo</taxon>
    </lineage>
</organism>
<dbReference type="OMA" id="AMYIREE"/>
<dbReference type="OrthoDB" id="951172at2759"/>
<evidence type="ECO:0000256" key="3">
    <source>
        <dbReference type="ARBA" id="ARBA00022490"/>
    </source>
</evidence>
<evidence type="ECO:0000256" key="2">
    <source>
        <dbReference type="ARBA" id="ARBA00022448"/>
    </source>
</evidence>
<evidence type="ECO:0000256" key="1">
    <source>
        <dbReference type="ARBA" id="ARBA00004496"/>
    </source>
</evidence>
<name>A0A0S4JDM2_BODSA</name>
<dbReference type="GO" id="GO:0005737">
    <property type="term" value="C:cytoplasm"/>
    <property type="evidence" value="ECO:0007669"/>
    <property type="project" value="UniProtKB-SubCell"/>
</dbReference>
<keyword evidence="4" id="KW-0677">Repeat</keyword>
<keyword evidence="7" id="KW-1185">Reference proteome</keyword>
<evidence type="ECO:0000313" key="6">
    <source>
        <dbReference type="EMBL" id="CUG87084.1"/>
    </source>
</evidence>
<dbReference type="GO" id="GO:0006606">
    <property type="term" value="P:protein import into nucleus"/>
    <property type="evidence" value="ECO:0007669"/>
    <property type="project" value="InterPro"/>
</dbReference>
<accession>A0A0S4JDM2</accession>
<sequence length="898" mass="97134">MVLATLFNSSAPVGGSIAAQPGAVDWLHYRRLAGITLKNNVERAKTLLGEAAVIAVAQSSIQELRLATHASLVSIAAQIAVKITSIVGLSWWDTASICNLPSFLLSELLAAPSETAVLGGLYCLQYLLEDVPKQLGAASEVIVQQVAQMVMDENRPETIRRAAFRVASHPYELGSLLDWNVEALSPMQQGLCNASRSFARCCTSLLAASQHITFASLVLRSATLMFDYLEYFFDNDAESMHLAATWVGAALQHILHPANPDVATAAADFFAYLFEVYERTGGEGPILVLATAATQAFPSLIPALFKYIALTQEEEQAILEKDHYSHRDAYAVVLQVSSSSAGGRLEDHAEDDGMDDDEGTLRKSAASCLDKLCTIAPNEASALVLAEIGATWTHADWRVREASLLGFGSAVRGCFASMATHLPTIVGNLKAIIGDQSAHVCVVSMAMWCVQRIVTWLISAEGQPLVADLVDGIVARLESDSKRVQAGAVTALKVMLQAITEVQLQLPAALIEGAVRRIHRCIELRYNTGNLSSLCDVSLIFLGLLPDSMVTAFATPFFGVRAAKMTSFEQSYHAAFVEHQHNAMVDKDVMYLDRVLVAVLERSPSAEQQTSILSTWAGVLWDIAQRSAYDDADLVFHSIFNASQYVRSFDTTSLTTWLAHRDYDIVKVHTSQSFIRCSCYVMLYQLINVALDSCLRDAWTLETCYRCATTMLTNDVDDDPALLSAISNLLGLLITLRPEQRSLDAVLLLSQKLRGDAFGESYAHHFAVSCSLSKVARAHPTIAAQLPLTVVATIFAAAPNSLSKSLATIDLCTAIQAALATSDPSVINAVAQSVPSLLRMVFSWQQASAAFGNGTFEAIGGFLRSLLQHGQLSAAAQQVLQGLPDGYRAQFLQTYGLA</sequence>
<dbReference type="SUPFAM" id="SSF48371">
    <property type="entry name" value="ARM repeat"/>
    <property type="match status" value="1"/>
</dbReference>
<dbReference type="AlphaFoldDB" id="A0A0S4JDM2"/>
<evidence type="ECO:0000256" key="5">
    <source>
        <dbReference type="ARBA" id="ARBA00022927"/>
    </source>
</evidence>
<keyword evidence="5" id="KW-0653">Protein transport</keyword>
<gene>
    <name evidence="6" type="ORF">BSAL_08250</name>
</gene>
<dbReference type="InterPro" id="IPR016024">
    <property type="entry name" value="ARM-type_fold"/>
</dbReference>
<dbReference type="InterPro" id="IPR011989">
    <property type="entry name" value="ARM-like"/>
</dbReference>
<evidence type="ECO:0000313" key="7">
    <source>
        <dbReference type="Proteomes" id="UP000051952"/>
    </source>
</evidence>
<reference evidence="7" key="1">
    <citation type="submission" date="2015-09" db="EMBL/GenBank/DDBJ databases">
        <authorList>
            <consortium name="Pathogen Informatics"/>
        </authorList>
    </citation>
    <scope>NUCLEOTIDE SEQUENCE [LARGE SCALE GENOMIC DNA]</scope>
    <source>
        <strain evidence="7">Lake Konstanz</strain>
    </source>
</reference>
<dbReference type="PANTHER" id="PTHR10527">
    <property type="entry name" value="IMPORTIN BETA"/>
    <property type="match status" value="1"/>
</dbReference>
<evidence type="ECO:0000256" key="4">
    <source>
        <dbReference type="ARBA" id="ARBA00022737"/>
    </source>
</evidence>
<dbReference type="EMBL" id="CYKH01001431">
    <property type="protein sequence ID" value="CUG87084.1"/>
    <property type="molecule type" value="Genomic_DNA"/>
</dbReference>
<keyword evidence="2" id="KW-0813">Transport</keyword>